<dbReference type="SUPFAM" id="SSF52058">
    <property type="entry name" value="L domain-like"/>
    <property type="match status" value="1"/>
</dbReference>
<dbReference type="InterPro" id="IPR055357">
    <property type="entry name" value="LRR_At1g61320_AtMIF1"/>
</dbReference>
<name>A0A368RHR7_SETIT</name>
<dbReference type="AlphaFoldDB" id="A0A368RHR7"/>
<dbReference type="InterPro" id="IPR036047">
    <property type="entry name" value="F-box-like_dom_sf"/>
</dbReference>
<organism evidence="3">
    <name type="scientific">Setaria italica</name>
    <name type="common">Foxtail millet</name>
    <name type="synonym">Panicum italicum</name>
    <dbReference type="NCBI Taxonomy" id="4555"/>
    <lineage>
        <taxon>Eukaryota</taxon>
        <taxon>Viridiplantae</taxon>
        <taxon>Streptophyta</taxon>
        <taxon>Embryophyta</taxon>
        <taxon>Tracheophyta</taxon>
        <taxon>Spermatophyta</taxon>
        <taxon>Magnoliopsida</taxon>
        <taxon>Liliopsida</taxon>
        <taxon>Poales</taxon>
        <taxon>Poaceae</taxon>
        <taxon>PACMAD clade</taxon>
        <taxon>Panicoideae</taxon>
        <taxon>Panicodae</taxon>
        <taxon>Paniceae</taxon>
        <taxon>Cenchrinae</taxon>
        <taxon>Setaria</taxon>
    </lineage>
</organism>
<evidence type="ECO:0000313" key="3">
    <source>
        <dbReference type="EMBL" id="RCV29682.1"/>
    </source>
</evidence>
<evidence type="ECO:0000259" key="2">
    <source>
        <dbReference type="PROSITE" id="PS50181"/>
    </source>
</evidence>
<dbReference type="PANTHER" id="PTHR34223">
    <property type="entry name" value="OS11G0201299 PROTEIN"/>
    <property type="match status" value="1"/>
</dbReference>
<proteinExistence type="predicted"/>
<dbReference type="Pfam" id="PF00646">
    <property type="entry name" value="F-box"/>
    <property type="match status" value="1"/>
</dbReference>
<dbReference type="SUPFAM" id="SSF81383">
    <property type="entry name" value="F-box domain"/>
    <property type="match status" value="1"/>
</dbReference>
<dbReference type="Gene3D" id="3.80.10.10">
    <property type="entry name" value="Ribonuclease Inhibitor"/>
    <property type="match status" value="1"/>
</dbReference>
<sequence length="558" mass="62456">MPKSPPRRRAGEEGAPDRLSALPDALLHRVLSSVKAWEVVRTCVLSRRWRHLWASAPCVDLRLRPGRADGDDAPEEFPRFVRRLFRHRDASAAVDTLRLRSSDVDGAFDEDDAKSWIRAAIKRKDRVVHLIGHRNGLAGLEPAAFVSRHLKVLKLSYAQVDDNILRQLSSRCPSLEEMDLKDCLIISGHEISSSTLKTLSMVKCNMFWGLSITAPNLVLLRCVKPIGQAPSFKNLGSLVAGTIILDDYCLSDDFEDFSKDELDETTDDDESDDSRDDGVGYHKNRKQKIKPMVILMSDDDELDGDSDDDDSDDGKKRKRKAGAGYGFGLPQKRHRLGVCKDGNDYGSDIESDDNTFEYSDIANDCDVSSYDGVGQSPGKDGSRWVYGENSGSNDKKVLGGQDVLQCLLNATSLELLADAGEVILTRELKNCPSFSNLKTLSLGEWCVGADFDALVFFLQHSPNLERLFLELKLNSNFRKSLETGVKPKGRSFACKRLQMVKIKCSKDDVRVHKLAHLFRANGVPVEKIFVRRTGSTYLRGKKMMKDLARHELQFWGDD</sequence>
<dbReference type="InterPro" id="IPR053781">
    <property type="entry name" value="F-box_AtFBL13-like"/>
</dbReference>
<dbReference type="EMBL" id="CM003533">
    <property type="protein sequence ID" value="RCV29682.1"/>
    <property type="molecule type" value="Genomic_DNA"/>
</dbReference>
<dbReference type="Gene3D" id="1.20.1280.50">
    <property type="match status" value="1"/>
</dbReference>
<reference evidence="3" key="1">
    <citation type="journal article" date="2012" name="Nat. Biotechnol.">
        <title>Reference genome sequence of the model plant Setaria.</title>
        <authorList>
            <person name="Bennetzen J.L."/>
            <person name="Schmutz J."/>
            <person name="Wang H."/>
            <person name="Percifield R."/>
            <person name="Hawkins J."/>
            <person name="Pontaroli A.C."/>
            <person name="Estep M."/>
            <person name="Feng L."/>
            <person name="Vaughn J.N."/>
            <person name="Grimwood J."/>
            <person name="Jenkins J."/>
            <person name="Barry K."/>
            <person name="Lindquist E."/>
            <person name="Hellsten U."/>
            <person name="Deshpande S."/>
            <person name="Wang X."/>
            <person name="Wu X."/>
            <person name="Mitros T."/>
            <person name="Triplett J."/>
            <person name="Yang X."/>
            <person name="Ye C.Y."/>
            <person name="Mauro-Herrera M."/>
            <person name="Wang L."/>
            <person name="Li P."/>
            <person name="Sharma M."/>
            <person name="Sharma R."/>
            <person name="Ronald P.C."/>
            <person name="Panaud O."/>
            <person name="Kellogg E.A."/>
            <person name="Brutnell T.P."/>
            <person name="Doust A.N."/>
            <person name="Tuskan G.A."/>
            <person name="Rokhsar D."/>
            <person name="Devos K.M."/>
        </authorList>
    </citation>
    <scope>NUCLEOTIDE SEQUENCE [LARGE SCALE GENOMIC DNA]</scope>
    <source>
        <strain evidence="3">Yugu1</strain>
    </source>
</reference>
<dbReference type="PANTHER" id="PTHR34223:SF120">
    <property type="entry name" value="F-BOX DOMAIN-CONTAINING PROTEIN"/>
    <property type="match status" value="1"/>
</dbReference>
<dbReference type="InterPro" id="IPR053197">
    <property type="entry name" value="F-box_SCFL_complex_component"/>
</dbReference>
<dbReference type="KEGG" id="sita:101775590"/>
<dbReference type="PROSITE" id="PS50181">
    <property type="entry name" value="FBOX"/>
    <property type="match status" value="1"/>
</dbReference>
<feature type="region of interest" description="Disordered" evidence="1">
    <location>
        <begin position="260"/>
        <end position="282"/>
    </location>
</feature>
<protein>
    <recommendedName>
        <fullName evidence="2">F-box domain-containing protein</fullName>
    </recommendedName>
</protein>
<feature type="domain" description="F-box" evidence="2">
    <location>
        <begin position="16"/>
        <end position="52"/>
    </location>
</feature>
<reference evidence="3" key="2">
    <citation type="submission" date="2015-07" db="EMBL/GenBank/DDBJ databases">
        <authorList>
            <person name="Noorani M."/>
        </authorList>
    </citation>
    <scope>NUCLEOTIDE SEQUENCE</scope>
    <source>
        <strain evidence="3">Yugu1</strain>
    </source>
</reference>
<dbReference type="Pfam" id="PF23622">
    <property type="entry name" value="LRR_At1g61320_AtMIF1"/>
    <property type="match status" value="1"/>
</dbReference>
<feature type="compositionally biased region" description="Acidic residues" evidence="1">
    <location>
        <begin position="261"/>
        <end position="275"/>
    </location>
</feature>
<dbReference type="OrthoDB" id="645579at2759"/>
<dbReference type="InterPro" id="IPR001810">
    <property type="entry name" value="F-box_dom"/>
</dbReference>
<dbReference type="InterPro" id="IPR032675">
    <property type="entry name" value="LRR_dom_sf"/>
</dbReference>
<feature type="region of interest" description="Disordered" evidence="1">
    <location>
        <begin position="297"/>
        <end position="327"/>
    </location>
</feature>
<feature type="compositionally biased region" description="Acidic residues" evidence="1">
    <location>
        <begin position="297"/>
        <end position="312"/>
    </location>
</feature>
<evidence type="ECO:0000256" key="1">
    <source>
        <dbReference type="SAM" id="MobiDB-lite"/>
    </source>
</evidence>
<dbReference type="CDD" id="cd22160">
    <property type="entry name" value="F-box_AtFBL13-like"/>
    <property type="match status" value="1"/>
</dbReference>
<accession>A0A368RHR7</accession>
<gene>
    <name evidence="3" type="ORF">SETIT_6G031700v2</name>
</gene>